<dbReference type="InterPro" id="IPR001138">
    <property type="entry name" value="Zn2Cys6_DnaBD"/>
</dbReference>
<dbReference type="Proteomes" id="UP000567179">
    <property type="component" value="Unassembled WGS sequence"/>
</dbReference>
<name>A0A8H5BEH1_9AGAR</name>
<accession>A0A8H5BEH1</accession>
<dbReference type="GO" id="GO:0008270">
    <property type="term" value="F:zinc ion binding"/>
    <property type="evidence" value="ECO:0007669"/>
    <property type="project" value="InterPro"/>
</dbReference>
<evidence type="ECO:0000256" key="1">
    <source>
        <dbReference type="SAM" id="MobiDB-lite"/>
    </source>
</evidence>
<feature type="region of interest" description="Disordered" evidence="1">
    <location>
        <begin position="174"/>
        <end position="209"/>
    </location>
</feature>
<evidence type="ECO:0000313" key="3">
    <source>
        <dbReference type="Proteomes" id="UP000567179"/>
    </source>
</evidence>
<keyword evidence="3" id="KW-1185">Reference proteome</keyword>
<feature type="region of interest" description="Disordered" evidence="1">
    <location>
        <begin position="121"/>
        <end position="149"/>
    </location>
</feature>
<dbReference type="EMBL" id="JAACJJ010000028">
    <property type="protein sequence ID" value="KAF5321588.1"/>
    <property type="molecule type" value="Genomic_DNA"/>
</dbReference>
<protein>
    <submittedName>
        <fullName evidence="2">Uncharacterized protein</fullName>
    </submittedName>
</protein>
<feature type="region of interest" description="Disordered" evidence="1">
    <location>
        <begin position="243"/>
        <end position="268"/>
    </location>
</feature>
<dbReference type="GO" id="GO:0000981">
    <property type="term" value="F:DNA-binding transcription factor activity, RNA polymerase II-specific"/>
    <property type="evidence" value="ECO:0007669"/>
    <property type="project" value="InterPro"/>
</dbReference>
<organism evidence="2 3">
    <name type="scientific">Psilocybe cf. subviscida</name>
    <dbReference type="NCBI Taxonomy" id="2480587"/>
    <lineage>
        <taxon>Eukaryota</taxon>
        <taxon>Fungi</taxon>
        <taxon>Dikarya</taxon>
        <taxon>Basidiomycota</taxon>
        <taxon>Agaricomycotina</taxon>
        <taxon>Agaricomycetes</taxon>
        <taxon>Agaricomycetidae</taxon>
        <taxon>Agaricales</taxon>
        <taxon>Agaricineae</taxon>
        <taxon>Strophariaceae</taxon>
        <taxon>Psilocybe</taxon>
    </lineage>
</organism>
<gene>
    <name evidence="2" type="ORF">D9619_000460</name>
</gene>
<reference evidence="2 3" key="1">
    <citation type="journal article" date="2020" name="ISME J.">
        <title>Uncovering the hidden diversity of litter-decomposition mechanisms in mushroom-forming fungi.</title>
        <authorList>
            <person name="Floudas D."/>
            <person name="Bentzer J."/>
            <person name="Ahren D."/>
            <person name="Johansson T."/>
            <person name="Persson P."/>
            <person name="Tunlid A."/>
        </authorList>
    </citation>
    <scope>NUCLEOTIDE SEQUENCE [LARGE SCALE GENOMIC DNA]</scope>
    <source>
        <strain evidence="2 3">CBS 101986</strain>
    </source>
</reference>
<evidence type="ECO:0000313" key="2">
    <source>
        <dbReference type="EMBL" id="KAF5321588.1"/>
    </source>
</evidence>
<dbReference type="AlphaFoldDB" id="A0A8H5BEH1"/>
<proteinExistence type="predicted"/>
<dbReference type="CDD" id="cd00067">
    <property type="entry name" value="GAL4"/>
    <property type="match status" value="1"/>
</dbReference>
<sequence length="268" mass="28513">MANGNTNETGERRRTPIACRHCRQNKQKVSTRAIRVIHASCEPQLDVFFANTSVCARCVKRGKPNECVYVPVAQDNGEFGYGPGAGAEDQQGCYGQMMAHHSSNQAPSAVAFQNTFIDASGRPVTGPVQSASSSSSPPPAGGAYNGMPAAHGYAPGQQVSGTTFHGAVAGGSTVYPGGGYHHPPQHPQSNGPYQQMPQMGVHQPQHPSYSNPNSNQYGVAQENAASLNWAYANVNAPGVSLYAPYPNGQDDERHPGYSYTNYSYPRQA</sequence>
<feature type="compositionally biased region" description="Polar residues" evidence="1">
    <location>
        <begin position="258"/>
        <end position="268"/>
    </location>
</feature>
<comment type="caution">
    <text evidence="2">The sequence shown here is derived from an EMBL/GenBank/DDBJ whole genome shotgun (WGS) entry which is preliminary data.</text>
</comment>